<accession>A0A105V9X0</accession>
<keyword evidence="2" id="KW-0378">Hydrolase</keyword>
<feature type="compositionally biased region" description="Low complexity" evidence="1">
    <location>
        <begin position="195"/>
        <end position="222"/>
    </location>
</feature>
<proteinExistence type="predicted"/>
<dbReference type="GO" id="GO:0008233">
    <property type="term" value="F:peptidase activity"/>
    <property type="evidence" value="ECO:0007669"/>
    <property type="project" value="UniProtKB-KW"/>
</dbReference>
<comment type="caution">
    <text evidence="2">The sequence shown here is derived from an EMBL/GenBank/DDBJ whole genome shotgun (WGS) entry which is preliminary data.</text>
</comment>
<protein>
    <submittedName>
        <fullName evidence="2">ATP-dependent serine protease</fullName>
    </submittedName>
</protein>
<organism evidence="2 3">
    <name type="scientific">Burkholderia territorii</name>
    <dbReference type="NCBI Taxonomy" id="1503055"/>
    <lineage>
        <taxon>Bacteria</taxon>
        <taxon>Pseudomonadati</taxon>
        <taxon>Pseudomonadota</taxon>
        <taxon>Betaproteobacteria</taxon>
        <taxon>Burkholderiales</taxon>
        <taxon>Burkholderiaceae</taxon>
        <taxon>Burkholderia</taxon>
        <taxon>Burkholderia cepacia complex</taxon>
    </lineage>
</organism>
<dbReference type="RefSeq" id="WP_060107451.1">
    <property type="nucleotide sequence ID" value="NZ_LPEQ01000097.1"/>
</dbReference>
<evidence type="ECO:0000256" key="1">
    <source>
        <dbReference type="SAM" id="MobiDB-lite"/>
    </source>
</evidence>
<keyword evidence="2" id="KW-0645">Protease</keyword>
<dbReference type="AlphaFoldDB" id="A0A105V9X0"/>
<name>A0A105V9X0_9BURK</name>
<keyword evidence="3" id="KW-1185">Reference proteome</keyword>
<evidence type="ECO:0000313" key="3">
    <source>
        <dbReference type="Proteomes" id="UP000062317"/>
    </source>
</evidence>
<feature type="region of interest" description="Disordered" evidence="1">
    <location>
        <begin position="187"/>
        <end position="249"/>
    </location>
</feature>
<dbReference type="EMBL" id="LPEQ01000097">
    <property type="protein sequence ID" value="KVV43872.1"/>
    <property type="molecule type" value="Genomic_DNA"/>
</dbReference>
<gene>
    <name evidence="2" type="ORF">WT27_09220</name>
</gene>
<sequence length="281" mass="29731">MQVLPNRKVRPRDTLRGALKLRAEPRDTVSQRCRQCGFMAFRASEQCPVCGLGGWPFAPLRQARDEAPVAHAAPPHEAQPVPTWSSRVAAAVRGAAVQRPRASSAPLLSILTLVMLVGGYVTYDRTCRADPACRGPGVPRTVMADASPHSAAPPTTALPVAPAPVQAFHPAERPAVDTDRLAHADVDADADADRPTTAAQRGNAGTARHAAARSTTTLARHAPPVHEPNNARGGGIRVADWKGGAATTRGGHAIRRVSLHTRHGRRAMASPAELATVYRGH</sequence>
<dbReference type="Proteomes" id="UP000062317">
    <property type="component" value="Unassembled WGS sequence"/>
</dbReference>
<dbReference type="GO" id="GO:0006508">
    <property type="term" value="P:proteolysis"/>
    <property type="evidence" value="ECO:0007669"/>
    <property type="project" value="UniProtKB-KW"/>
</dbReference>
<evidence type="ECO:0000313" key="2">
    <source>
        <dbReference type="EMBL" id="KVV43872.1"/>
    </source>
</evidence>
<reference evidence="2 3" key="1">
    <citation type="submission" date="2015-11" db="EMBL/GenBank/DDBJ databases">
        <title>Expanding the genomic diversity of Burkholderia species for the development of highly accurate diagnostics.</title>
        <authorList>
            <person name="Sahl J."/>
            <person name="Keim P."/>
            <person name="Wagner D."/>
        </authorList>
    </citation>
    <scope>NUCLEOTIDE SEQUENCE [LARGE SCALE GENOMIC DNA]</scope>
    <source>
        <strain evidence="2 3">MSMB1301WGS</strain>
    </source>
</reference>